<keyword evidence="6" id="KW-1185">Reference proteome</keyword>
<dbReference type="AlphaFoldDB" id="A0A2V0NY13"/>
<evidence type="ECO:0000256" key="3">
    <source>
        <dbReference type="SAM" id="MobiDB-lite"/>
    </source>
</evidence>
<evidence type="ECO:0000313" key="6">
    <source>
        <dbReference type="Proteomes" id="UP000247498"/>
    </source>
</evidence>
<evidence type="ECO:0000256" key="2">
    <source>
        <dbReference type="ARBA" id="ARBA00022840"/>
    </source>
</evidence>
<dbReference type="FunFam" id="1.10.510.10:FF:000571">
    <property type="entry name" value="Maternal embryonic leucine zipper kinase"/>
    <property type="match status" value="1"/>
</dbReference>
<evidence type="ECO:0000313" key="5">
    <source>
        <dbReference type="EMBL" id="GBF92514.1"/>
    </source>
</evidence>
<protein>
    <recommendedName>
        <fullName evidence="4">Protein kinase domain-containing protein</fullName>
    </recommendedName>
</protein>
<dbReference type="InterPro" id="IPR000719">
    <property type="entry name" value="Prot_kinase_dom"/>
</dbReference>
<dbReference type="Gene3D" id="1.10.510.10">
    <property type="entry name" value="Transferase(Phosphotransferase) domain 1"/>
    <property type="match status" value="1"/>
</dbReference>
<dbReference type="OrthoDB" id="193931at2759"/>
<accession>A0A2V0NY13</accession>
<dbReference type="InParanoid" id="A0A2V0NY13"/>
<dbReference type="SMART" id="SM00220">
    <property type="entry name" value="S_TKc"/>
    <property type="match status" value="1"/>
</dbReference>
<dbReference type="PROSITE" id="PS00108">
    <property type="entry name" value="PROTEIN_KINASE_ST"/>
    <property type="match status" value="1"/>
</dbReference>
<keyword evidence="2" id="KW-0067">ATP-binding</keyword>
<dbReference type="GO" id="GO:0035556">
    <property type="term" value="P:intracellular signal transduction"/>
    <property type="evidence" value="ECO:0007669"/>
    <property type="project" value="TreeGrafter"/>
</dbReference>
<feature type="compositionally biased region" description="Polar residues" evidence="3">
    <location>
        <begin position="435"/>
        <end position="444"/>
    </location>
</feature>
<sequence length="444" mass="48594">MGGCFSSPSADAGASSANKAANKAASAGGHASREGSAVKSKVPDFGLGEVWEVIKLLGTGGEGETWLCREKETGREVAIKLVRRPIPKSITQIIQREIRILADLGDGHLNIVHAEEVVLTRSHIGLVMEYVRGGNMVGFVTRQRETRDQRGGLCLDEDECNYYFRQLIWAVQFCHENHVAHRDLKLDNTLLDGHDPPRLKLCDFGFAKGWGANSNMDTMRIGTPEYMGPELISGRSGYDGKKVDVWASGVLLFVLLLGMFPFEMEDENYVNTAGLYSIWIQQIRTSWQENPHNAGGVSRLSPECRDLLDRMFDVNQDSRISIEAIVKHPWFSRPLPPRYTNALAQLQKEQAGITARFAVSNFRSKERDLQLQQLLDRATQPPAPGEGITRVMLARTRDQLASLPPIDTAINTITEGGGAGGGTNGGAGGEHSGAPSRSASQSQL</sequence>
<dbReference type="Pfam" id="PF00069">
    <property type="entry name" value="Pkinase"/>
    <property type="match status" value="1"/>
</dbReference>
<dbReference type="EMBL" id="BDRX01000032">
    <property type="protein sequence ID" value="GBF92514.1"/>
    <property type="molecule type" value="Genomic_DNA"/>
</dbReference>
<evidence type="ECO:0000256" key="1">
    <source>
        <dbReference type="ARBA" id="ARBA00022741"/>
    </source>
</evidence>
<dbReference type="SUPFAM" id="SSF56112">
    <property type="entry name" value="Protein kinase-like (PK-like)"/>
    <property type="match status" value="1"/>
</dbReference>
<dbReference type="InterPro" id="IPR011009">
    <property type="entry name" value="Kinase-like_dom_sf"/>
</dbReference>
<proteinExistence type="predicted"/>
<name>A0A2V0NY13_9CHLO</name>
<dbReference type="Proteomes" id="UP000247498">
    <property type="component" value="Unassembled WGS sequence"/>
</dbReference>
<comment type="caution">
    <text evidence="5">The sequence shown here is derived from an EMBL/GenBank/DDBJ whole genome shotgun (WGS) entry which is preliminary data.</text>
</comment>
<reference evidence="5 6" key="1">
    <citation type="journal article" date="2018" name="Sci. Rep.">
        <title>Raphidocelis subcapitata (=Pseudokirchneriella subcapitata) provides an insight into genome evolution and environmental adaptations in the Sphaeropleales.</title>
        <authorList>
            <person name="Suzuki S."/>
            <person name="Yamaguchi H."/>
            <person name="Nakajima N."/>
            <person name="Kawachi M."/>
        </authorList>
    </citation>
    <scope>NUCLEOTIDE SEQUENCE [LARGE SCALE GENOMIC DNA]</scope>
    <source>
        <strain evidence="5 6">NIES-35</strain>
    </source>
</reference>
<dbReference type="GO" id="GO:0004674">
    <property type="term" value="F:protein serine/threonine kinase activity"/>
    <property type="evidence" value="ECO:0007669"/>
    <property type="project" value="TreeGrafter"/>
</dbReference>
<dbReference type="PANTHER" id="PTHR24346:SF92">
    <property type="entry name" value="SNF1-RELATED PROTEIN KINASE 2.6"/>
    <property type="match status" value="1"/>
</dbReference>
<dbReference type="GO" id="GO:0005524">
    <property type="term" value="F:ATP binding"/>
    <property type="evidence" value="ECO:0007669"/>
    <property type="project" value="UniProtKB-KW"/>
</dbReference>
<evidence type="ECO:0000259" key="4">
    <source>
        <dbReference type="PROSITE" id="PS50011"/>
    </source>
</evidence>
<dbReference type="GO" id="GO:0005737">
    <property type="term" value="C:cytoplasm"/>
    <property type="evidence" value="ECO:0007669"/>
    <property type="project" value="TreeGrafter"/>
</dbReference>
<gene>
    <name evidence="5" type="ORF">Rsub_04618</name>
</gene>
<dbReference type="InterPro" id="IPR008271">
    <property type="entry name" value="Ser/Thr_kinase_AS"/>
</dbReference>
<organism evidence="5 6">
    <name type="scientific">Raphidocelis subcapitata</name>
    <dbReference type="NCBI Taxonomy" id="307507"/>
    <lineage>
        <taxon>Eukaryota</taxon>
        <taxon>Viridiplantae</taxon>
        <taxon>Chlorophyta</taxon>
        <taxon>core chlorophytes</taxon>
        <taxon>Chlorophyceae</taxon>
        <taxon>CS clade</taxon>
        <taxon>Sphaeropleales</taxon>
        <taxon>Selenastraceae</taxon>
        <taxon>Raphidocelis</taxon>
    </lineage>
</organism>
<feature type="compositionally biased region" description="Gly residues" evidence="3">
    <location>
        <begin position="415"/>
        <end position="431"/>
    </location>
</feature>
<dbReference type="STRING" id="307507.A0A2V0NY13"/>
<feature type="domain" description="Protein kinase" evidence="4">
    <location>
        <begin position="51"/>
        <end position="331"/>
    </location>
</feature>
<feature type="region of interest" description="Disordered" evidence="3">
    <location>
        <begin position="409"/>
        <end position="444"/>
    </location>
</feature>
<keyword evidence="1" id="KW-0547">Nucleotide-binding</keyword>
<dbReference type="PROSITE" id="PS50011">
    <property type="entry name" value="PROTEIN_KINASE_DOM"/>
    <property type="match status" value="1"/>
</dbReference>
<dbReference type="PANTHER" id="PTHR24346">
    <property type="entry name" value="MAP/MICROTUBULE AFFINITY-REGULATING KINASE"/>
    <property type="match status" value="1"/>
</dbReference>